<dbReference type="SMART" id="SM01167">
    <property type="entry name" value="DUF1900"/>
    <property type="match status" value="2"/>
</dbReference>
<dbReference type="SMART" id="SM00320">
    <property type="entry name" value="WD40"/>
    <property type="match status" value="3"/>
</dbReference>
<feature type="compositionally biased region" description="Polar residues" evidence="2">
    <location>
        <begin position="866"/>
        <end position="880"/>
    </location>
</feature>
<evidence type="ECO:0000256" key="2">
    <source>
        <dbReference type="SAM" id="MobiDB-lite"/>
    </source>
</evidence>
<evidence type="ECO:0000313" key="4">
    <source>
        <dbReference type="Proteomes" id="UP001222932"/>
    </source>
</evidence>
<reference evidence="3" key="2">
    <citation type="submission" date="2023-06" db="EMBL/GenBank/DDBJ databases">
        <authorList>
            <person name="Kobayashi Y."/>
            <person name="Kayamori A."/>
            <person name="Aoki K."/>
            <person name="Shiwa Y."/>
            <person name="Fujita N."/>
            <person name="Sugita T."/>
            <person name="Iwasaki W."/>
            <person name="Tanaka N."/>
            <person name="Takashima M."/>
        </authorList>
    </citation>
    <scope>NUCLEOTIDE SEQUENCE</scope>
    <source>
        <strain evidence="3">HIS016</strain>
    </source>
</reference>
<proteinExistence type="inferred from homology"/>
<comment type="similarity">
    <text evidence="1">Belongs to the WD repeat coronin family.</text>
</comment>
<accession>A0AAD3TST7</accession>
<dbReference type="SUPFAM" id="SSF52540">
    <property type="entry name" value="P-loop containing nucleoside triphosphate hydrolases"/>
    <property type="match status" value="1"/>
</dbReference>
<keyword evidence="4" id="KW-1185">Reference proteome</keyword>
<dbReference type="Gene3D" id="2.130.10.10">
    <property type="entry name" value="YVTN repeat-like/Quinoprotein amine dehydrogenase"/>
    <property type="match status" value="2"/>
</dbReference>
<name>A0AAD3TST7_9TREE</name>
<feature type="region of interest" description="Disordered" evidence="2">
    <location>
        <begin position="769"/>
        <end position="793"/>
    </location>
</feature>
<feature type="compositionally biased region" description="Polar residues" evidence="2">
    <location>
        <begin position="889"/>
        <end position="912"/>
    </location>
</feature>
<feature type="region of interest" description="Disordered" evidence="2">
    <location>
        <begin position="817"/>
        <end position="915"/>
    </location>
</feature>
<evidence type="ECO:0008006" key="5">
    <source>
        <dbReference type="Google" id="ProtNLM"/>
    </source>
</evidence>
<feature type="compositionally biased region" description="Basic and acidic residues" evidence="2">
    <location>
        <begin position="1290"/>
        <end position="1301"/>
    </location>
</feature>
<protein>
    <recommendedName>
        <fullName evidence="5">Actin cross-linking</fullName>
    </recommendedName>
</protein>
<dbReference type="InterPro" id="IPR015505">
    <property type="entry name" value="Coronin"/>
</dbReference>
<gene>
    <name evidence="3" type="ORF">CspeluHIS016_0210400</name>
</gene>
<dbReference type="SUPFAM" id="SSF50969">
    <property type="entry name" value="YVTN repeat-like/Quinoprotein amine dehydrogenase"/>
    <property type="match status" value="1"/>
</dbReference>
<reference evidence="3" key="1">
    <citation type="journal article" date="2023" name="BMC Genomics">
        <title>Chromosome-level genome assemblies of Cutaneotrichosporon spp. (Trichosporonales, Basidiomycota) reveal imbalanced evolution between nucleotide sequences and chromosome synteny.</title>
        <authorList>
            <person name="Kobayashi Y."/>
            <person name="Kayamori A."/>
            <person name="Aoki K."/>
            <person name="Shiwa Y."/>
            <person name="Matsutani M."/>
            <person name="Fujita N."/>
            <person name="Sugita T."/>
            <person name="Iwasaki W."/>
            <person name="Tanaka N."/>
            <person name="Takashima M."/>
        </authorList>
    </citation>
    <scope>NUCLEOTIDE SEQUENCE</scope>
    <source>
        <strain evidence="3">HIS016</strain>
    </source>
</reference>
<comment type="caution">
    <text evidence="3">The sequence shown here is derived from an EMBL/GenBank/DDBJ whole genome shotgun (WGS) entry which is preliminary data.</text>
</comment>
<feature type="compositionally biased region" description="Basic and acidic residues" evidence="2">
    <location>
        <begin position="769"/>
        <end position="784"/>
    </location>
</feature>
<dbReference type="InterPro" id="IPR011044">
    <property type="entry name" value="Quino_amine_DH_bsu"/>
</dbReference>
<evidence type="ECO:0000256" key="1">
    <source>
        <dbReference type="ARBA" id="ARBA00009482"/>
    </source>
</evidence>
<feature type="compositionally biased region" description="Pro residues" evidence="2">
    <location>
        <begin position="824"/>
        <end position="837"/>
    </location>
</feature>
<evidence type="ECO:0000313" key="3">
    <source>
        <dbReference type="EMBL" id="GMK55984.1"/>
    </source>
</evidence>
<dbReference type="PANTHER" id="PTHR10856:SF20">
    <property type="entry name" value="CORONIN-7"/>
    <property type="match status" value="1"/>
</dbReference>
<dbReference type="PANTHER" id="PTHR10856">
    <property type="entry name" value="CORONIN"/>
    <property type="match status" value="1"/>
</dbReference>
<dbReference type="InterPro" id="IPR015943">
    <property type="entry name" value="WD40/YVTN_repeat-like_dom_sf"/>
</dbReference>
<dbReference type="Pfam" id="PF16300">
    <property type="entry name" value="WD40_4"/>
    <property type="match status" value="2"/>
</dbReference>
<dbReference type="Gene3D" id="3.40.50.300">
    <property type="entry name" value="P-loop containing nucleotide triphosphate hydrolases"/>
    <property type="match status" value="1"/>
</dbReference>
<dbReference type="InterPro" id="IPR027417">
    <property type="entry name" value="P-loop_NTPase"/>
</dbReference>
<dbReference type="InterPro" id="IPR001680">
    <property type="entry name" value="WD40_rpt"/>
</dbReference>
<dbReference type="SUPFAM" id="SSF75011">
    <property type="entry name" value="3-carboxy-cis,cis-mucoante lactonizing enzyme"/>
    <property type="match status" value="1"/>
</dbReference>
<dbReference type="Proteomes" id="UP001222932">
    <property type="component" value="Unassembled WGS sequence"/>
</dbReference>
<feature type="compositionally biased region" description="Low complexity" evidence="2">
    <location>
        <begin position="838"/>
        <end position="860"/>
    </location>
</feature>
<sequence>MAPRTFGATKFRNAVPAIPARDQWYRTHLPPTSAAPPNTSSYSGVVKTTREAVITLAPSGDASVRSYAAVGEHEGEAWVGKLGPVADWDVSRLEDGGMLVAGNDGTATYYVVNGKLESRHSFSLGGKAGCIRLHPTTPGLALAATNVVAIYDVAASAAAITLDSPVPLWSASWSPDGRLVGGVSKKGQAYVWDARSGSAPTQARDLSSLLQALKPVHAAYVGHDLFVTSFSRSRTRQYSLLNADLSTAFTAAVDTSQGPLVPLVDEERRIVYANGRGDMTLRQIELSGPQGYQEMPHHLPAPVTAGGVAAAHWSTLPVMEAQIATLLVPTTDKDGDTVMPLGIKVPRRQLIDYHADLFPDVAGSVPEQDAAEWLKGGDKAPLNASVGPERRGAWEKTVAEGKAKRTAAAAATVASTPTLAVAATPTTSAPAPEPVAAPRASSPAQPSVCIAAVSAPVARPVSPSQPTQARKHTTPVAGLPALEGDEDYTSTSYKVRIIGDMLTSLRQSQNGTGPLMVGLQGPQGCGKTTLCDALVAALEGKGLSVAVLSLDDLYRTHDGLEKLAAEHPNNALLSGRGPPGTHDIELATRVLKQVQAINPYGHAELPVFDKSLCGGEGDRSTQTVGVDGPLDIFVLEGWSFGFGALSPSALDARLAAKDGKYFPKYGAPELRELNDYLRTFGDAVYPYFAAVVQIEPDSYEHVFQWRLQQEHEMKAKKGEGMSDSAVHAFVERYMPSYELWAGGVLDADAPWAGNVLRLRYGKDREVTGLEEPKAVQKGDQEAKEPTPTATAAMPAPVARAAATSLAVAAASPAPSAYATVQSSPKPPSPTPKAPSPTPKAVSPPSKATSPPSTAASPRPKGASSPPLLNQRTSRTTQAGRASTWLVKPPTSQHTTRFRPSQRCTRTARSSASPPHLAFFPVQGPGGRLLVHPLSKKGRLPVGGVGFVTGGVALADFAADPFSDRVVCAGEDGVLRIWDFPSDGVEGAGPEPALVRGAGLERIAHVAFHPTARDLLLVASNEHGASHLRFFDLSSGTEDKVVTLPGAVTGFAVSDCGRRVALATKDGRIVVWDRDGTFVEGRAHDSPRAAQVAWAGDHLVSLGFGRGSMRQLHVYSVGGAVERIAALSLDVSPSVLFPVYDVDTHILYAWGKGQQNMLAFQLDMSTNEVIQKLPSFTAGSPQLGVAFLPKTSLDVRRVEVARCLRLTARSVEEVTFSVPRNRPEFFQDDIYVPTRDTRPTTSAAEWLRGAPGVPLSVSLRPEGMELLSEAPAQTAVRKRFVPAAAVMSEAQRKQKAMDDLFAKAKGSGSDSDDEPQRRGGIPPPDDDW</sequence>
<feature type="region of interest" description="Disordered" evidence="2">
    <location>
        <begin position="1290"/>
        <end position="1327"/>
    </location>
</feature>
<dbReference type="EMBL" id="BTCM01000002">
    <property type="protein sequence ID" value="GMK55984.1"/>
    <property type="molecule type" value="Genomic_DNA"/>
</dbReference>
<organism evidence="3 4">
    <name type="scientific">Cutaneotrichosporon spelunceum</name>
    <dbReference type="NCBI Taxonomy" id="1672016"/>
    <lineage>
        <taxon>Eukaryota</taxon>
        <taxon>Fungi</taxon>
        <taxon>Dikarya</taxon>
        <taxon>Basidiomycota</taxon>
        <taxon>Agaricomycotina</taxon>
        <taxon>Tremellomycetes</taxon>
        <taxon>Trichosporonales</taxon>
        <taxon>Trichosporonaceae</taxon>
        <taxon>Cutaneotrichosporon</taxon>
    </lineage>
</organism>